<evidence type="ECO:0000256" key="1">
    <source>
        <dbReference type="SAM" id="MobiDB-lite"/>
    </source>
</evidence>
<keyword evidence="3" id="KW-0489">Methyltransferase</keyword>
<reference evidence="3" key="1">
    <citation type="submission" date="2020-06" db="EMBL/GenBank/DDBJ databases">
        <authorList>
            <consortium name="Plant Systems Biology data submission"/>
        </authorList>
    </citation>
    <scope>NUCLEOTIDE SEQUENCE</scope>
    <source>
        <strain evidence="3">D6</strain>
    </source>
</reference>
<keyword evidence="4" id="KW-1185">Reference proteome</keyword>
<evidence type="ECO:0000313" key="3">
    <source>
        <dbReference type="EMBL" id="CAB9511959.1"/>
    </source>
</evidence>
<keyword evidence="3" id="KW-0808">Transferase</keyword>
<feature type="chain" id="PRO_5040147863" evidence="2">
    <location>
        <begin position="32"/>
        <end position="658"/>
    </location>
</feature>
<dbReference type="PANTHER" id="PTHR43036">
    <property type="entry name" value="OSJNBB0011N17.9 PROTEIN"/>
    <property type="match status" value="1"/>
</dbReference>
<evidence type="ECO:0000313" key="4">
    <source>
        <dbReference type="Proteomes" id="UP001153069"/>
    </source>
</evidence>
<gene>
    <name evidence="3" type="ORF">SEMRO_511_G157470.1</name>
</gene>
<dbReference type="GO" id="GO:0008168">
    <property type="term" value="F:methyltransferase activity"/>
    <property type="evidence" value="ECO:0007669"/>
    <property type="project" value="UniProtKB-KW"/>
</dbReference>
<evidence type="ECO:0000256" key="2">
    <source>
        <dbReference type="SAM" id="SignalP"/>
    </source>
</evidence>
<dbReference type="Proteomes" id="UP001153069">
    <property type="component" value="Unassembled WGS sequence"/>
</dbReference>
<feature type="region of interest" description="Disordered" evidence="1">
    <location>
        <begin position="635"/>
        <end position="658"/>
    </location>
</feature>
<sequence>MMMMRSSSTKQCQSALVLLMLMAMAVSVCLGFQAPPVQSGTSRTSTQLYIISGAFKKYKAEQEKKKMPMATREEAKLESPGLRVGSSVWKWPPVWPYDRQFFMPTEDIPKAPQMSMNQMASMVSGIQQAPGAAEPTLEEQQANQLDVYDFWGNQKADVKTEMDQEAIEKLKAHYDFYLQDGASILELGAAEESYLPDSVKPSRHVGIGLNQKLMDINPSLTETMIVDLNTVVEDRDVDNDEFRLLAQDPFDAVIMANTVEFLTNPREVLRSAWYMLKPGGQMFIVFSGKDAPLNSKFERAATKVWRDYNDDQHMWICGSLFEFSAGDGWDSLRGFNISPESAKDMSTVGTNPLENMMNQGKPNNIFVVQAVKGAQDDSLNADNLEKSITSKMWMMPVVEPRDKNLVIPRLVRSIEMATEGEQKERVTNAIENNIATIPKVYEALVKMDQFAFTFSMQAQLATELIINPDFNANEDQLVALKQGLGLRKPSKDFWEPLGQYTSQMDVEDKISLLGYIVPCFGSNDPDQLQALQDYASGLKPTMNLVRMKCPGLPEPDVQLIATEFLAAEILKPGQTTREDFAKWLGEMTEDEIKAPLVARQKLRRSSAEELEAFQEEIAEQKAEFEKTKERYEEIKKQARENRSMILNGRTGKFEEYKP</sequence>
<feature type="signal peptide" evidence="2">
    <location>
        <begin position="1"/>
        <end position="31"/>
    </location>
</feature>
<organism evidence="3 4">
    <name type="scientific">Seminavis robusta</name>
    <dbReference type="NCBI Taxonomy" id="568900"/>
    <lineage>
        <taxon>Eukaryota</taxon>
        <taxon>Sar</taxon>
        <taxon>Stramenopiles</taxon>
        <taxon>Ochrophyta</taxon>
        <taxon>Bacillariophyta</taxon>
        <taxon>Bacillariophyceae</taxon>
        <taxon>Bacillariophycidae</taxon>
        <taxon>Naviculales</taxon>
        <taxon>Naviculaceae</taxon>
        <taxon>Seminavis</taxon>
    </lineage>
</organism>
<dbReference type="Gene3D" id="3.40.50.150">
    <property type="entry name" value="Vaccinia Virus protein VP39"/>
    <property type="match status" value="1"/>
</dbReference>
<dbReference type="EMBL" id="CAICTM010000510">
    <property type="protein sequence ID" value="CAB9511959.1"/>
    <property type="molecule type" value="Genomic_DNA"/>
</dbReference>
<protein>
    <submittedName>
        <fullName evidence="3">Methyltransferase domain</fullName>
    </submittedName>
</protein>
<keyword evidence="2" id="KW-0732">Signal</keyword>
<dbReference type="Pfam" id="PF13489">
    <property type="entry name" value="Methyltransf_23"/>
    <property type="match status" value="1"/>
</dbReference>
<proteinExistence type="predicted"/>
<name>A0A9N8E0V1_9STRA</name>
<dbReference type="AlphaFoldDB" id="A0A9N8E0V1"/>
<comment type="caution">
    <text evidence="3">The sequence shown here is derived from an EMBL/GenBank/DDBJ whole genome shotgun (WGS) entry which is preliminary data.</text>
</comment>
<dbReference type="InterPro" id="IPR029063">
    <property type="entry name" value="SAM-dependent_MTases_sf"/>
</dbReference>
<dbReference type="CDD" id="cd02440">
    <property type="entry name" value="AdoMet_MTases"/>
    <property type="match status" value="1"/>
</dbReference>
<accession>A0A9N8E0V1</accession>
<dbReference type="OrthoDB" id="2013972at2759"/>
<dbReference type="PANTHER" id="PTHR43036:SF2">
    <property type="entry name" value="OS04G0481300 PROTEIN"/>
    <property type="match status" value="1"/>
</dbReference>
<dbReference type="GO" id="GO:0032259">
    <property type="term" value="P:methylation"/>
    <property type="evidence" value="ECO:0007669"/>
    <property type="project" value="UniProtKB-KW"/>
</dbReference>
<dbReference type="SUPFAM" id="SSF53335">
    <property type="entry name" value="S-adenosyl-L-methionine-dependent methyltransferases"/>
    <property type="match status" value="1"/>
</dbReference>